<keyword evidence="3" id="KW-1185">Reference proteome</keyword>
<keyword evidence="1" id="KW-0812">Transmembrane</keyword>
<sequence>MPTFGDNCCLFCCSAGTQKQAFPWHSSKSTNARWDHSWDMLSPEQYSRSWACGGFITYFIGIFIQNVIAVFIGILGVKITCTD</sequence>
<dbReference type="AlphaFoldDB" id="A0A8J2JWU2"/>
<proteinExistence type="predicted"/>
<feature type="transmembrane region" description="Helical" evidence="1">
    <location>
        <begin position="55"/>
        <end position="77"/>
    </location>
</feature>
<dbReference type="Proteomes" id="UP000708208">
    <property type="component" value="Unassembled WGS sequence"/>
</dbReference>
<name>A0A8J2JWU2_9HEXA</name>
<keyword evidence="1" id="KW-0472">Membrane</keyword>
<protein>
    <submittedName>
        <fullName evidence="2">Uncharacterized protein</fullName>
    </submittedName>
</protein>
<organism evidence="2 3">
    <name type="scientific">Allacma fusca</name>
    <dbReference type="NCBI Taxonomy" id="39272"/>
    <lineage>
        <taxon>Eukaryota</taxon>
        <taxon>Metazoa</taxon>
        <taxon>Ecdysozoa</taxon>
        <taxon>Arthropoda</taxon>
        <taxon>Hexapoda</taxon>
        <taxon>Collembola</taxon>
        <taxon>Symphypleona</taxon>
        <taxon>Sminthuridae</taxon>
        <taxon>Allacma</taxon>
    </lineage>
</organism>
<gene>
    <name evidence="2" type="ORF">AFUS01_LOCUS14427</name>
</gene>
<keyword evidence="1" id="KW-1133">Transmembrane helix</keyword>
<evidence type="ECO:0000313" key="2">
    <source>
        <dbReference type="EMBL" id="CAG7725472.1"/>
    </source>
</evidence>
<reference evidence="2" key="1">
    <citation type="submission" date="2021-06" db="EMBL/GenBank/DDBJ databases">
        <authorList>
            <person name="Hodson N. C."/>
            <person name="Mongue J. A."/>
            <person name="Jaron S. K."/>
        </authorList>
    </citation>
    <scope>NUCLEOTIDE SEQUENCE</scope>
</reference>
<evidence type="ECO:0000313" key="3">
    <source>
        <dbReference type="Proteomes" id="UP000708208"/>
    </source>
</evidence>
<dbReference type="EMBL" id="CAJVCH010122515">
    <property type="protein sequence ID" value="CAG7725472.1"/>
    <property type="molecule type" value="Genomic_DNA"/>
</dbReference>
<feature type="non-terminal residue" evidence="2">
    <location>
        <position position="1"/>
    </location>
</feature>
<comment type="caution">
    <text evidence="2">The sequence shown here is derived from an EMBL/GenBank/DDBJ whole genome shotgun (WGS) entry which is preliminary data.</text>
</comment>
<evidence type="ECO:0000256" key="1">
    <source>
        <dbReference type="SAM" id="Phobius"/>
    </source>
</evidence>
<accession>A0A8J2JWU2</accession>